<protein>
    <submittedName>
        <fullName evidence="1">Uncharacterized protein</fullName>
    </submittedName>
</protein>
<evidence type="ECO:0000313" key="1">
    <source>
        <dbReference type="EMBL" id="GBL93336.1"/>
    </source>
</evidence>
<dbReference type="AlphaFoldDB" id="A0A4Y2BPX4"/>
<name>A0A4Y2BPX4_ARAVE</name>
<keyword evidence="2" id="KW-1185">Reference proteome</keyword>
<reference evidence="1 2" key="1">
    <citation type="journal article" date="2019" name="Sci. Rep.">
        <title>Orb-weaving spider Araneus ventricosus genome elucidates the spidroin gene catalogue.</title>
        <authorList>
            <person name="Kono N."/>
            <person name="Nakamura H."/>
            <person name="Ohtoshi R."/>
            <person name="Moran D.A.P."/>
            <person name="Shinohara A."/>
            <person name="Yoshida Y."/>
            <person name="Fujiwara M."/>
            <person name="Mori M."/>
            <person name="Tomita M."/>
            <person name="Arakawa K."/>
        </authorList>
    </citation>
    <scope>NUCLEOTIDE SEQUENCE [LARGE SCALE GENOMIC DNA]</scope>
</reference>
<gene>
    <name evidence="1" type="ORF">AVEN_219467_1</name>
</gene>
<dbReference type="EMBL" id="BGPR01000093">
    <property type="protein sequence ID" value="GBL93336.1"/>
    <property type="molecule type" value="Genomic_DNA"/>
</dbReference>
<sequence>MKKSKLPSNYDYLDVSQENDEYIFRMKQIKDEPSALYVNCDKDAMTSKLFTTDESTEDVLSGANLSHDQEVIPSSFKDAMDSIEELRSYFFC</sequence>
<evidence type="ECO:0000313" key="2">
    <source>
        <dbReference type="Proteomes" id="UP000499080"/>
    </source>
</evidence>
<dbReference type="Proteomes" id="UP000499080">
    <property type="component" value="Unassembled WGS sequence"/>
</dbReference>
<dbReference type="OrthoDB" id="9909311at2759"/>
<proteinExistence type="predicted"/>
<organism evidence="1 2">
    <name type="scientific">Araneus ventricosus</name>
    <name type="common">Orbweaver spider</name>
    <name type="synonym">Epeira ventricosa</name>
    <dbReference type="NCBI Taxonomy" id="182803"/>
    <lineage>
        <taxon>Eukaryota</taxon>
        <taxon>Metazoa</taxon>
        <taxon>Ecdysozoa</taxon>
        <taxon>Arthropoda</taxon>
        <taxon>Chelicerata</taxon>
        <taxon>Arachnida</taxon>
        <taxon>Araneae</taxon>
        <taxon>Araneomorphae</taxon>
        <taxon>Entelegynae</taxon>
        <taxon>Araneoidea</taxon>
        <taxon>Araneidae</taxon>
        <taxon>Araneus</taxon>
    </lineage>
</organism>
<accession>A0A4Y2BPX4</accession>
<comment type="caution">
    <text evidence="1">The sequence shown here is derived from an EMBL/GenBank/DDBJ whole genome shotgun (WGS) entry which is preliminary data.</text>
</comment>